<feature type="transmembrane region" description="Helical" evidence="2">
    <location>
        <begin position="244"/>
        <end position="262"/>
    </location>
</feature>
<name>A0A550C2Q4_9AGAR</name>
<feature type="transmembrane region" description="Helical" evidence="2">
    <location>
        <begin position="212"/>
        <end position="238"/>
    </location>
</feature>
<evidence type="ECO:0000256" key="1">
    <source>
        <dbReference type="SAM" id="MobiDB-lite"/>
    </source>
</evidence>
<keyword evidence="4" id="KW-1185">Reference proteome</keyword>
<dbReference type="AlphaFoldDB" id="A0A550C2Q4"/>
<evidence type="ECO:0000313" key="3">
    <source>
        <dbReference type="EMBL" id="TRM59077.1"/>
    </source>
</evidence>
<comment type="caution">
    <text evidence="3">The sequence shown here is derived from an EMBL/GenBank/DDBJ whole genome shotgun (WGS) entry which is preliminary data.</text>
</comment>
<dbReference type="EMBL" id="VDMD01000031">
    <property type="protein sequence ID" value="TRM59077.1"/>
    <property type="molecule type" value="Genomic_DNA"/>
</dbReference>
<protein>
    <submittedName>
        <fullName evidence="3">Uncharacterized protein</fullName>
    </submittedName>
</protein>
<reference evidence="3 4" key="1">
    <citation type="journal article" date="2019" name="New Phytol.">
        <title>Comparative genomics reveals unique wood-decay strategies and fruiting body development in the Schizophyllaceae.</title>
        <authorList>
            <person name="Almasi E."/>
            <person name="Sahu N."/>
            <person name="Krizsan K."/>
            <person name="Balint B."/>
            <person name="Kovacs G.M."/>
            <person name="Kiss B."/>
            <person name="Cseklye J."/>
            <person name="Drula E."/>
            <person name="Henrissat B."/>
            <person name="Nagy I."/>
            <person name="Chovatia M."/>
            <person name="Adam C."/>
            <person name="LaButti K."/>
            <person name="Lipzen A."/>
            <person name="Riley R."/>
            <person name="Grigoriev I.V."/>
            <person name="Nagy L.G."/>
        </authorList>
    </citation>
    <scope>NUCLEOTIDE SEQUENCE [LARGE SCALE GENOMIC DNA]</scope>
    <source>
        <strain evidence="3 4">NL-1724</strain>
    </source>
</reference>
<keyword evidence="2" id="KW-0812">Transmembrane</keyword>
<feature type="transmembrane region" description="Helical" evidence="2">
    <location>
        <begin position="50"/>
        <end position="68"/>
    </location>
</feature>
<dbReference type="OrthoDB" id="3354175at2759"/>
<gene>
    <name evidence="3" type="ORF">BD626DRAFT_409791</name>
</gene>
<dbReference type="Proteomes" id="UP000320762">
    <property type="component" value="Unassembled WGS sequence"/>
</dbReference>
<keyword evidence="2" id="KW-1133">Transmembrane helix</keyword>
<evidence type="ECO:0000313" key="4">
    <source>
        <dbReference type="Proteomes" id="UP000320762"/>
    </source>
</evidence>
<organism evidence="3 4">
    <name type="scientific">Schizophyllum amplum</name>
    <dbReference type="NCBI Taxonomy" id="97359"/>
    <lineage>
        <taxon>Eukaryota</taxon>
        <taxon>Fungi</taxon>
        <taxon>Dikarya</taxon>
        <taxon>Basidiomycota</taxon>
        <taxon>Agaricomycotina</taxon>
        <taxon>Agaricomycetes</taxon>
        <taxon>Agaricomycetidae</taxon>
        <taxon>Agaricales</taxon>
        <taxon>Schizophyllaceae</taxon>
        <taxon>Schizophyllum</taxon>
    </lineage>
</organism>
<feature type="transmembrane region" description="Helical" evidence="2">
    <location>
        <begin position="129"/>
        <end position="151"/>
    </location>
</feature>
<dbReference type="STRING" id="97359.A0A550C2Q4"/>
<proteinExistence type="predicted"/>
<evidence type="ECO:0000256" key="2">
    <source>
        <dbReference type="SAM" id="Phobius"/>
    </source>
</evidence>
<feature type="transmembrane region" description="Helical" evidence="2">
    <location>
        <begin position="171"/>
        <end position="192"/>
    </location>
</feature>
<sequence length="344" mass="37821">MPPASDVPLDTAGIISTVLEGVLYGLSLFMGAATVWVLKRNRKWKDVNKAMLVISFFLFAFSTTHLCIDMKRVYQGLVKYRDTYPGGPVAFFSDVSQETFVSKNGVYTAHTALGDGVVIYRCYMVWRKIWIIILPLLLWCSVLATGIGTVYTIGQVTAESGNIFASTTASWITSFYATTLSCNFVATAILAFRLWSVERGVNRSRTARSNIWPVLMIVIDAGVLYSVTLLCALCLFASESHAQYIVLDMVTPIISISFYMVLLRVGLKAQDNVHVSGSNAGMNSDSRAGMQSAGPNASYYRGKALQVHISQLTESQGAVPDKSFSDDMQLETGSHHYPPANRRI</sequence>
<keyword evidence="2" id="KW-0472">Membrane</keyword>
<feature type="region of interest" description="Disordered" evidence="1">
    <location>
        <begin position="316"/>
        <end position="344"/>
    </location>
</feature>
<feature type="transmembrane region" description="Helical" evidence="2">
    <location>
        <begin position="12"/>
        <end position="38"/>
    </location>
</feature>
<accession>A0A550C2Q4</accession>